<protein>
    <recommendedName>
        <fullName evidence="4">Bifunctional protein PyrR</fullName>
    </recommendedName>
    <domain>
        <recommendedName>
            <fullName evidence="4">Pyrimidine operon regulatory protein</fullName>
        </recommendedName>
    </domain>
    <domain>
        <recommendedName>
            <fullName evidence="4">Uracil phosphoribosyltransferase</fullName>
            <shortName evidence="4">UPRTase</shortName>
            <ecNumber evidence="4">2.4.2.9</ecNumber>
        </recommendedName>
    </domain>
</protein>
<feature type="short sequence motif" description="PRPP-binding" evidence="4">
    <location>
        <begin position="92"/>
        <end position="104"/>
    </location>
</feature>
<dbReference type="NCBIfam" id="NF003548">
    <property type="entry name" value="PRK05205.1-4"/>
    <property type="match status" value="1"/>
</dbReference>
<accession>A0A0S7XUK2</accession>
<evidence type="ECO:0000256" key="2">
    <source>
        <dbReference type="ARBA" id="ARBA00023015"/>
    </source>
</evidence>
<evidence type="ECO:0000256" key="1">
    <source>
        <dbReference type="ARBA" id="ARBA00005565"/>
    </source>
</evidence>
<keyword evidence="4 6" id="KW-0808">Transferase</keyword>
<evidence type="ECO:0000256" key="4">
    <source>
        <dbReference type="HAMAP-Rule" id="MF_01219"/>
    </source>
</evidence>
<evidence type="ECO:0000313" key="6">
    <source>
        <dbReference type="EMBL" id="KPJ66020.1"/>
    </source>
</evidence>
<keyword evidence="2 4" id="KW-0805">Transcription regulation</keyword>
<comment type="function">
    <text evidence="4">Also displays a weak uracil phosphoribosyltransferase activity which is not physiologically significant.</text>
</comment>
<evidence type="ECO:0000313" key="7">
    <source>
        <dbReference type="Proteomes" id="UP000051861"/>
    </source>
</evidence>
<dbReference type="Proteomes" id="UP000051861">
    <property type="component" value="Unassembled WGS sequence"/>
</dbReference>
<dbReference type="InterPro" id="IPR000836">
    <property type="entry name" value="PRTase_dom"/>
</dbReference>
<dbReference type="GO" id="GO:0004845">
    <property type="term" value="F:uracil phosphoribosyltransferase activity"/>
    <property type="evidence" value="ECO:0007669"/>
    <property type="project" value="UniProtKB-UniRule"/>
</dbReference>
<dbReference type="InterPro" id="IPR050137">
    <property type="entry name" value="PyrR_bifunctional"/>
</dbReference>
<reference evidence="6 7" key="1">
    <citation type="journal article" date="2015" name="Microbiome">
        <title>Genomic resolution of linkages in carbon, nitrogen, and sulfur cycling among widespread estuary sediment bacteria.</title>
        <authorList>
            <person name="Baker B.J."/>
            <person name="Lazar C.S."/>
            <person name="Teske A.P."/>
            <person name="Dick G.J."/>
        </authorList>
    </citation>
    <scope>NUCLEOTIDE SEQUENCE [LARGE SCALE GENOMIC DNA]</scope>
    <source>
        <strain evidence="6">DG_54_3</strain>
    </source>
</reference>
<comment type="function">
    <text evidence="4">Regulates the transcription of the pyrimidine nucleotide (pyr) operon in response to exogenous pyrimidines.</text>
</comment>
<dbReference type="Pfam" id="PF00156">
    <property type="entry name" value="Pribosyltran"/>
    <property type="match status" value="1"/>
</dbReference>
<dbReference type="AlphaFoldDB" id="A0A0S7XUK2"/>
<dbReference type="PATRIC" id="fig|1703775.3.peg.3540"/>
<dbReference type="HAMAP" id="MF_01219">
    <property type="entry name" value="PyrR"/>
    <property type="match status" value="1"/>
</dbReference>
<dbReference type="Gene3D" id="3.40.50.2020">
    <property type="match status" value="1"/>
</dbReference>
<dbReference type="CDD" id="cd06223">
    <property type="entry name" value="PRTases_typeI"/>
    <property type="match status" value="1"/>
</dbReference>
<dbReference type="PANTHER" id="PTHR11608:SF0">
    <property type="entry name" value="BIFUNCTIONAL PROTEIN PYRR"/>
    <property type="match status" value="1"/>
</dbReference>
<keyword evidence="4 6" id="KW-0328">Glycosyltransferase</keyword>
<evidence type="ECO:0000259" key="5">
    <source>
        <dbReference type="Pfam" id="PF00156"/>
    </source>
</evidence>
<dbReference type="GO" id="GO:0006355">
    <property type="term" value="P:regulation of DNA-templated transcription"/>
    <property type="evidence" value="ECO:0007669"/>
    <property type="project" value="UniProtKB-UniRule"/>
</dbReference>
<name>A0A0S7XUK2_UNCSA</name>
<keyword evidence="3 4" id="KW-0804">Transcription</keyword>
<dbReference type="EC" id="2.4.2.9" evidence="4"/>
<organism evidence="6 7">
    <name type="scientific">candidate division WOR-1 bacterium DG_54_3</name>
    <dbReference type="NCBI Taxonomy" id="1703775"/>
    <lineage>
        <taxon>Bacteria</taxon>
        <taxon>Bacillati</taxon>
        <taxon>Saganbacteria</taxon>
    </lineage>
</organism>
<evidence type="ECO:0000256" key="3">
    <source>
        <dbReference type="ARBA" id="ARBA00023163"/>
    </source>
</evidence>
<dbReference type="NCBIfam" id="NF003545">
    <property type="entry name" value="PRK05205.1-1"/>
    <property type="match status" value="1"/>
</dbReference>
<feature type="domain" description="Phosphoribosyltransferase" evidence="5">
    <location>
        <begin position="5"/>
        <end position="146"/>
    </location>
</feature>
<comment type="catalytic activity">
    <reaction evidence="4">
        <text>UMP + diphosphate = 5-phospho-alpha-D-ribose 1-diphosphate + uracil</text>
        <dbReference type="Rhea" id="RHEA:13017"/>
        <dbReference type="ChEBI" id="CHEBI:17568"/>
        <dbReference type="ChEBI" id="CHEBI:33019"/>
        <dbReference type="ChEBI" id="CHEBI:57865"/>
        <dbReference type="ChEBI" id="CHEBI:58017"/>
        <dbReference type="EC" id="2.4.2.9"/>
    </reaction>
</comment>
<dbReference type="EMBL" id="LIZX01000094">
    <property type="protein sequence ID" value="KPJ66020.1"/>
    <property type="molecule type" value="Genomic_DNA"/>
</dbReference>
<dbReference type="InterPro" id="IPR023050">
    <property type="entry name" value="PyrR"/>
</dbReference>
<dbReference type="InterPro" id="IPR029057">
    <property type="entry name" value="PRTase-like"/>
</dbReference>
<dbReference type="NCBIfam" id="NF003549">
    <property type="entry name" value="PRK05205.1-5"/>
    <property type="match status" value="1"/>
</dbReference>
<dbReference type="FunFam" id="3.40.50.2020:FF:000020">
    <property type="entry name" value="Bifunctional protein PyrR"/>
    <property type="match status" value="1"/>
</dbReference>
<sequence>MDSKTIARSLIRIAHEILERNRGAKHLAIIGIKTRGAYLAERIANIIESIEKVKLPVGLMDINLYRDDVQSKKEQPVIQKTEISFDVVEKTIILVDDVLFTGRTIRAALDQIVDFGRPRSIQLAVLIDRGHRELPIRADYVGKSIPTSSDELVKVKIKEVDGEDNVSVIQDQKRKKRIKTGKQ</sequence>
<proteinExistence type="inferred from homology"/>
<comment type="similarity">
    <text evidence="1 4">Belongs to the purine/pyrimidine phosphoribosyltransferase family. PyrR subfamily.</text>
</comment>
<gene>
    <name evidence="4" type="primary">pyrR</name>
    <name evidence="6" type="ORF">AMJ44_09105</name>
</gene>
<dbReference type="SUPFAM" id="SSF53271">
    <property type="entry name" value="PRTase-like"/>
    <property type="match status" value="1"/>
</dbReference>
<dbReference type="PANTHER" id="PTHR11608">
    <property type="entry name" value="BIFUNCTIONAL PROTEIN PYRR"/>
    <property type="match status" value="1"/>
</dbReference>
<comment type="caution">
    <text evidence="6">The sequence shown here is derived from an EMBL/GenBank/DDBJ whole genome shotgun (WGS) entry which is preliminary data.</text>
</comment>